<dbReference type="CDD" id="cd08638">
    <property type="entry name" value="DNA_pol_A_theta"/>
    <property type="match status" value="1"/>
</dbReference>
<evidence type="ECO:0000256" key="4">
    <source>
        <dbReference type="ARBA" id="ARBA00022932"/>
    </source>
</evidence>
<dbReference type="EC" id="2.7.7.7" evidence="1"/>
<dbReference type="GO" id="GO:0003887">
    <property type="term" value="F:DNA-directed DNA polymerase activity"/>
    <property type="evidence" value="ECO:0007669"/>
    <property type="project" value="UniProtKB-KW"/>
</dbReference>
<evidence type="ECO:0000256" key="3">
    <source>
        <dbReference type="ARBA" id="ARBA00022695"/>
    </source>
</evidence>
<dbReference type="SMART" id="SM00482">
    <property type="entry name" value="POLAc"/>
    <property type="match status" value="1"/>
</dbReference>
<evidence type="ECO:0000313" key="8">
    <source>
        <dbReference type="EMBL" id="KAI7838157.1"/>
    </source>
</evidence>
<name>A0AAD5DHJ1_9CHLO</name>
<dbReference type="Gene3D" id="3.40.50.300">
    <property type="entry name" value="P-loop containing nucleotide triphosphate hydrolases"/>
    <property type="match status" value="2"/>
</dbReference>
<feature type="compositionally biased region" description="Acidic residues" evidence="6">
    <location>
        <begin position="871"/>
        <end position="887"/>
    </location>
</feature>
<comment type="caution">
    <text evidence="8">The sequence shown here is derived from an EMBL/GenBank/DDBJ whole genome shotgun (WGS) entry which is preliminary data.</text>
</comment>
<evidence type="ECO:0000256" key="6">
    <source>
        <dbReference type="SAM" id="MobiDB-lite"/>
    </source>
</evidence>
<protein>
    <recommendedName>
        <fullName evidence="1">DNA-directed DNA polymerase</fullName>
        <ecNumber evidence="1">2.7.7.7</ecNumber>
    </recommendedName>
</protein>
<feature type="region of interest" description="Disordered" evidence="6">
    <location>
        <begin position="105"/>
        <end position="129"/>
    </location>
</feature>
<dbReference type="InterPro" id="IPR001650">
    <property type="entry name" value="Helicase_C-like"/>
</dbReference>
<dbReference type="Pfam" id="PF00476">
    <property type="entry name" value="DNA_pol_A"/>
    <property type="match status" value="1"/>
</dbReference>
<sequence>MGLEVERAYGGHYSETWLQRNTGVIVATPERAQMLLNRKLAAGVDPTHLFRHALRPPALLAFITISGVVVFDEIHEVAGGRGHTYRSLLSKLRYMQATAQCKLQQQAAASPADGSNASGSPAGSHPSSQAAVTCQPMRIVCMSATRTGQSATARLLGARLYVKTTEREVQLRCHLVLLNGLVVDQQEQVARERRPVAGHTVLERVAALCEEAAAASQQALVFCGTKKGCEVSAKHLARALDNVPELPRQGEHAPSPAGPDAATATPALGTATPTRAGFSEQLRQLGSQGDSRAAALGGLVEHGVAFHHAGLSRPVQQLVLEAFRTGAISLLCCTTTLAQSVNLPAERVIFRDAWVRQQGMHLDPDSYHQMAGRAGRPGLATLGEVFLLAGKEQPPEAYLRGLLRSKPGDERPAPVLHKCSEEVLAGHLLEAIAGCGARTAEDVTHFLKCTYAGAANMQPQAERLPDEVAQRARAALKWLGRPSWPRKPAGQAAEAGDRDLAMIEYDREDRCFRPLPLGRAVLASSLQLEEALSIRPCFLSVSPYHLPDMTDRQWRKLGDEWTHAPAASTGRARCLFGLPCHAEKEALLRLAGSCEDADFAERFQHFVAARQLEAGPEDGQGRHMRAPRPEEQRCQRLCQRILAALALRALLQEGATEEAVRQEFGYGELGRAFADMREHCGVFAGKAAAFAALVGQSRGAEGWTYLAAVLKKFQQHLRSGSKLELLSLRELEDLDEATARLLYNAGLMDLQAVADAEEESVYRALLNRPQGKSTSQEAEQRARRQAREIQQAAREAVGDPTRALRSRGKQVLKRRRLNGRQQLRQQHPRLGAGTASGHRSSEEAAEEEEGEEEAEEDGEEPTGRTAASAEGQEEDEQPFQQDEEMEDAGAREHQAGAGAGAGAAGQPADGREAGGHRRKREGSGAPGDSRPAAKQARWEPLPLPVPWRQQPQQQPQQPLQQPQPQPQPQQQEEQQQQPEQAEQLEQQQQQQPEAILGPQQLPPHAGMSDPGQSSSDDGGSGSNSRDSSSSPAGSDSEAGGGKEDSDGGDISSARAGVSAVIISTPAPGTCDLRLCASLDDIRQLCAALRSKQLSCLGFALHLAAGSSASMMLPPPPPRCGAAAAQHEKQQQQQQQQRPTGSPAAGSLLGVAISWRNGAAAYIPLHRSDGSLDAAAAEEVGALLDASRSGSLGTTCFRASLDLQSQVAALQSLLHPGAERWRRLPAQLVDIRLAAWLLHPSSSALYSGPSGGRISGRPGKGGQDSRLESLLDRVLGKVAGPGNAAAARAAWASLTPAAAAAAVAAAGVQAQHANAPPDGWLQACQVAAASRVGWELLLPQLRGVPRLMDALLEQEQPLAVVLAAMERAGMGCSTATWERLARRIEARLRQIVEDVHLLPDVQRLRRTISLTSHSQVPKLLFSDLQLRPPPCAKKLRRGWFSTDKEAIGRMMALGQTHPVLPLILEYRKASSTLKFLNKLLESARACNAAGTAGAAGAADEASGPGAGPRVRQPLLQTNSDTGRLAMDDPSLQCVPNAHELLLRTRDPSTGREVPPVGPAAEACPRKGFVAAPGCLLLSADYKQAELRLMAHFSGDEELRRMCEDGQQDVFELLAARWLKHGDSSQVTRAERDRAKAVTYALIYGLGNGRLGEDLNMTAKEAAAEKERFLASLPKLRAFLDQVVQDCRSTGYVEMLSGRRRWLPGINSPQWQMWGKAERAAVNTVVQGSAADVAKRAMLALHARLPSEDAQLVNMVHDELLVEVRADRLQRVAALVLDAMEGAAPELTVPLRVQLRAGPSWGELQPLELQVLPESEDAVGASLAGGLTPAEVAAAATQQQQRQQQGG</sequence>
<keyword evidence="3" id="KW-0548">Nucleotidyltransferase</keyword>
<dbReference type="PRINTS" id="PR00868">
    <property type="entry name" value="DNAPOLI"/>
</dbReference>
<dbReference type="Pfam" id="PF00271">
    <property type="entry name" value="Helicase_C"/>
    <property type="match status" value="1"/>
</dbReference>
<dbReference type="FunFam" id="1.10.150.20:FF:000002">
    <property type="entry name" value="DNA polymerase I"/>
    <property type="match status" value="1"/>
</dbReference>
<evidence type="ECO:0000313" key="9">
    <source>
        <dbReference type="Proteomes" id="UP001205105"/>
    </source>
</evidence>
<feature type="region of interest" description="Disordered" evidence="6">
    <location>
        <begin position="1111"/>
        <end position="1142"/>
    </location>
</feature>
<dbReference type="GO" id="GO:0006261">
    <property type="term" value="P:DNA-templated DNA replication"/>
    <property type="evidence" value="ECO:0007669"/>
    <property type="project" value="InterPro"/>
</dbReference>
<dbReference type="Gene3D" id="3.30.70.370">
    <property type="match status" value="1"/>
</dbReference>
<dbReference type="PROSITE" id="PS00447">
    <property type="entry name" value="DNA_POLYMERASE_A"/>
    <property type="match status" value="1"/>
</dbReference>
<feature type="compositionally biased region" description="Acidic residues" evidence="6">
    <location>
        <begin position="843"/>
        <end position="860"/>
    </location>
</feature>
<feature type="region of interest" description="Disordered" evidence="6">
    <location>
        <begin position="1494"/>
        <end position="1513"/>
    </location>
</feature>
<dbReference type="InterPro" id="IPR019760">
    <property type="entry name" value="DNA-dir_DNA_pol_A_CS"/>
</dbReference>
<keyword evidence="2" id="KW-0808">Transferase</keyword>
<evidence type="ECO:0000259" key="7">
    <source>
        <dbReference type="PROSITE" id="PS51194"/>
    </source>
</evidence>
<dbReference type="PANTHER" id="PTHR10133">
    <property type="entry name" value="DNA POLYMERASE I"/>
    <property type="match status" value="1"/>
</dbReference>
<dbReference type="SUPFAM" id="SSF52540">
    <property type="entry name" value="P-loop containing nucleoside triphosphate hydrolases"/>
    <property type="match status" value="2"/>
</dbReference>
<feature type="region of interest" description="Disordered" evidence="6">
    <location>
        <begin position="766"/>
        <end position="1051"/>
    </location>
</feature>
<feature type="compositionally biased region" description="Low complexity" evidence="6">
    <location>
        <begin position="253"/>
        <end position="273"/>
    </location>
</feature>
<comment type="catalytic activity">
    <reaction evidence="5">
        <text>DNA(n) + a 2'-deoxyribonucleoside 5'-triphosphate = DNA(n+1) + diphosphate</text>
        <dbReference type="Rhea" id="RHEA:22508"/>
        <dbReference type="Rhea" id="RHEA-COMP:17339"/>
        <dbReference type="Rhea" id="RHEA-COMP:17340"/>
        <dbReference type="ChEBI" id="CHEBI:33019"/>
        <dbReference type="ChEBI" id="CHEBI:61560"/>
        <dbReference type="ChEBI" id="CHEBI:173112"/>
        <dbReference type="EC" id="2.7.7.7"/>
    </reaction>
</comment>
<dbReference type="InterPro" id="IPR036397">
    <property type="entry name" value="RNaseH_sf"/>
</dbReference>
<feature type="region of interest" description="Disordered" evidence="6">
    <location>
        <begin position="244"/>
        <end position="273"/>
    </location>
</feature>
<keyword evidence="9" id="KW-1185">Reference proteome</keyword>
<feature type="compositionally biased region" description="Basic residues" evidence="6">
    <location>
        <begin position="804"/>
        <end position="818"/>
    </location>
</feature>
<feature type="domain" description="Helicase C-terminal" evidence="7">
    <location>
        <begin position="200"/>
        <end position="424"/>
    </location>
</feature>
<evidence type="ECO:0000256" key="1">
    <source>
        <dbReference type="ARBA" id="ARBA00012417"/>
    </source>
</evidence>
<dbReference type="InterPro" id="IPR027417">
    <property type="entry name" value="P-loop_NTPase"/>
</dbReference>
<reference evidence="8" key="1">
    <citation type="submission" date="2020-11" db="EMBL/GenBank/DDBJ databases">
        <title>Chlorella ohadii genome sequencing and assembly.</title>
        <authorList>
            <person name="Murik O."/>
            <person name="Treves H."/>
            <person name="Kedem I."/>
            <person name="Shotland Y."/>
            <person name="Kaplan A."/>
        </authorList>
    </citation>
    <scope>NUCLEOTIDE SEQUENCE</scope>
    <source>
        <strain evidence="8">1</strain>
    </source>
</reference>
<dbReference type="PROSITE" id="PS51194">
    <property type="entry name" value="HELICASE_CTER"/>
    <property type="match status" value="1"/>
</dbReference>
<feature type="region of interest" description="Disordered" evidence="6">
    <location>
        <begin position="1245"/>
        <end position="1264"/>
    </location>
</feature>
<proteinExistence type="predicted"/>
<evidence type="ECO:0000256" key="2">
    <source>
        <dbReference type="ARBA" id="ARBA00022679"/>
    </source>
</evidence>
<dbReference type="InterPro" id="IPR043502">
    <property type="entry name" value="DNA/RNA_pol_sf"/>
</dbReference>
<dbReference type="GO" id="GO:0003677">
    <property type="term" value="F:DNA binding"/>
    <property type="evidence" value="ECO:0007669"/>
    <property type="project" value="InterPro"/>
</dbReference>
<dbReference type="Proteomes" id="UP001205105">
    <property type="component" value="Unassembled WGS sequence"/>
</dbReference>
<accession>A0AAD5DHJ1</accession>
<dbReference type="EMBL" id="JADXDR010000134">
    <property type="protein sequence ID" value="KAI7838157.1"/>
    <property type="molecule type" value="Genomic_DNA"/>
</dbReference>
<dbReference type="Gene3D" id="1.10.150.20">
    <property type="entry name" value="5' to 3' exonuclease, C-terminal subdomain"/>
    <property type="match status" value="1"/>
</dbReference>
<organism evidence="8 9">
    <name type="scientific">Chlorella ohadii</name>
    <dbReference type="NCBI Taxonomy" id="2649997"/>
    <lineage>
        <taxon>Eukaryota</taxon>
        <taxon>Viridiplantae</taxon>
        <taxon>Chlorophyta</taxon>
        <taxon>core chlorophytes</taxon>
        <taxon>Trebouxiophyceae</taxon>
        <taxon>Chlorellales</taxon>
        <taxon>Chlorellaceae</taxon>
        <taxon>Chlorella clade</taxon>
        <taxon>Chlorella</taxon>
    </lineage>
</organism>
<feature type="compositionally biased region" description="Low complexity" evidence="6">
    <location>
        <begin position="968"/>
        <end position="994"/>
    </location>
</feature>
<dbReference type="InterPro" id="IPR001098">
    <property type="entry name" value="DNA-dir_DNA_pol_A_palm_dom"/>
</dbReference>
<gene>
    <name evidence="8" type="ORF">COHA_008005</name>
</gene>
<dbReference type="SMART" id="SM00490">
    <property type="entry name" value="HELICc"/>
    <property type="match status" value="1"/>
</dbReference>
<feature type="compositionally biased region" description="Low complexity" evidence="6">
    <location>
        <begin position="1119"/>
        <end position="1136"/>
    </location>
</feature>
<evidence type="ECO:0000256" key="5">
    <source>
        <dbReference type="ARBA" id="ARBA00049244"/>
    </source>
</evidence>
<feature type="compositionally biased region" description="Basic and acidic residues" evidence="6">
    <location>
        <begin position="778"/>
        <end position="787"/>
    </location>
</feature>
<feature type="compositionally biased region" description="Low complexity" evidence="6">
    <location>
        <begin position="1006"/>
        <end position="1037"/>
    </location>
</feature>
<feature type="compositionally biased region" description="Gly residues" evidence="6">
    <location>
        <begin position="1248"/>
        <end position="1261"/>
    </location>
</feature>
<feature type="compositionally biased region" description="Low complexity" evidence="6">
    <location>
        <begin position="107"/>
        <end position="129"/>
    </location>
</feature>
<feature type="compositionally biased region" description="Low complexity" evidence="6">
    <location>
        <begin position="949"/>
        <end position="960"/>
    </location>
</feature>
<dbReference type="Gene3D" id="1.10.3380.20">
    <property type="match status" value="1"/>
</dbReference>
<dbReference type="InterPro" id="IPR002298">
    <property type="entry name" value="DNA_polymerase_A"/>
</dbReference>
<dbReference type="Gene3D" id="1.20.1060.10">
    <property type="entry name" value="Taq DNA Polymerase, Chain T, domain 4"/>
    <property type="match status" value="1"/>
</dbReference>
<dbReference type="Gene3D" id="3.30.420.10">
    <property type="entry name" value="Ribonuclease H-like superfamily/Ribonuclease H"/>
    <property type="match status" value="1"/>
</dbReference>
<dbReference type="SUPFAM" id="SSF56672">
    <property type="entry name" value="DNA/RNA polymerases"/>
    <property type="match status" value="1"/>
</dbReference>
<dbReference type="SUPFAM" id="SSF158702">
    <property type="entry name" value="Sec63 N-terminal domain-like"/>
    <property type="match status" value="1"/>
</dbReference>
<dbReference type="GO" id="GO:0006302">
    <property type="term" value="P:double-strand break repair"/>
    <property type="evidence" value="ECO:0007669"/>
    <property type="project" value="TreeGrafter"/>
</dbReference>
<keyword evidence="4" id="KW-0239">DNA-directed DNA polymerase</keyword>
<dbReference type="PANTHER" id="PTHR10133:SF62">
    <property type="entry name" value="DNA POLYMERASE THETA"/>
    <property type="match status" value="1"/>
</dbReference>